<name>A0A7J6MV26_PEROL</name>
<organism evidence="3 4">
    <name type="scientific">Perkinsus olseni</name>
    <name type="common">Perkinsus atlanticus</name>
    <dbReference type="NCBI Taxonomy" id="32597"/>
    <lineage>
        <taxon>Eukaryota</taxon>
        <taxon>Sar</taxon>
        <taxon>Alveolata</taxon>
        <taxon>Perkinsozoa</taxon>
        <taxon>Perkinsea</taxon>
        <taxon>Perkinsida</taxon>
        <taxon>Perkinsidae</taxon>
        <taxon>Perkinsus</taxon>
    </lineage>
</organism>
<gene>
    <name evidence="3" type="ORF">FOL46_001410</name>
</gene>
<evidence type="ECO:0000313" key="3">
    <source>
        <dbReference type="EMBL" id="KAF4675472.1"/>
    </source>
</evidence>
<dbReference type="InterPro" id="IPR001763">
    <property type="entry name" value="Rhodanese-like_dom"/>
</dbReference>
<dbReference type="EMBL" id="JABANN010000014">
    <property type="protein sequence ID" value="KAF4675472.1"/>
    <property type="molecule type" value="Genomic_DNA"/>
</dbReference>
<sequence length="451" mass="49815">MFVIRSYQSTAGNRFYQRHPIRESTSRLRRARTRTESFAGILVCALVPPSSSFGVPITVLQCCSSSFVMILMSLFVTALLLPLFILSTATDKIKVFPEKYYTDVDNNNIFVCSPETVTKKAKSDWAAGEEVVLDGGQCKDYDQFLAEDGQGDFLDCVVWIEGQTIGALDKLGVDAYLMSGSLLGWYRHHKGVVPWDVDGDLGMNQDSCNAAFQAKGGKQKNMIGLLRETIGKQFYVGARLQGVGSSLPEDSFKACDTNELMVRGTHPNGKTCHTDIWIMHPDEAKYKGTEFECQCKSDVPKPRVCRKGDYCNALDDFLPVQRTTQTAITTSSNVKVPRKPKEVLDILYSNTDFLNMATIPGNYKFGSRVLVLGSDAAPQPVTNFLPQRTQQPIQSAANKQLFVGPFPEAWIAIVIAAFVIGMAFGALLHRCYVRRHSTTIAYTTVDNAGSS</sequence>
<protein>
    <recommendedName>
        <fullName evidence="2">Rhodanese domain-containing protein</fullName>
    </recommendedName>
</protein>
<keyword evidence="1" id="KW-1133">Transmembrane helix</keyword>
<evidence type="ECO:0000256" key="1">
    <source>
        <dbReference type="SAM" id="Phobius"/>
    </source>
</evidence>
<keyword evidence="1" id="KW-0812">Transmembrane</keyword>
<dbReference type="GO" id="GO:0009100">
    <property type="term" value="P:glycoprotein metabolic process"/>
    <property type="evidence" value="ECO:0007669"/>
    <property type="project" value="UniProtKB-ARBA"/>
</dbReference>
<feature type="domain" description="Rhodanese" evidence="2">
    <location>
        <begin position="167"/>
        <end position="194"/>
    </location>
</feature>
<accession>A0A7J6MV26</accession>
<reference evidence="3 4" key="1">
    <citation type="submission" date="2020-04" db="EMBL/GenBank/DDBJ databases">
        <title>Perkinsus olseni comparative genomics.</title>
        <authorList>
            <person name="Bogema D.R."/>
        </authorList>
    </citation>
    <scope>NUCLEOTIDE SEQUENCE [LARGE SCALE GENOMIC DNA]</scope>
    <source>
        <strain evidence="3">ATCC PRA-31</strain>
    </source>
</reference>
<feature type="transmembrane region" description="Helical" evidence="1">
    <location>
        <begin position="37"/>
        <end position="60"/>
    </location>
</feature>
<keyword evidence="1" id="KW-0472">Membrane</keyword>
<proteinExistence type="predicted"/>
<dbReference type="PROSITE" id="PS50206">
    <property type="entry name" value="RHODANESE_3"/>
    <property type="match status" value="1"/>
</dbReference>
<feature type="transmembrane region" description="Helical" evidence="1">
    <location>
        <begin position="409"/>
        <end position="428"/>
    </location>
</feature>
<dbReference type="InterPro" id="IPR007074">
    <property type="entry name" value="LicD/FKTN/FKRP_NTP_transf"/>
</dbReference>
<dbReference type="Proteomes" id="UP000572268">
    <property type="component" value="Unassembled WGS sequence"/>
</dbReference>
<feature type="transmembrane region" description="Helical" evidence="1">
    <location>
        <begin position="66"/>
        <end position="86"/>
    </location>
</feature>
<evidence type="ECO:0000313" key="4">
    <source>
        <dbReference type="Proteomes" id="UP000572268"/>
    </source>
</evidence>
<evidence type="ECO:0000259" key="2">
    <source>
        <dbReference type="PROSITE" id="PS50206"/>
    </source>
</evidence>
<dbReference type="Pfam" id="PF04991">
    <property type="entry name" value="LicD"/>
    <property type="match status" value="1"/>
</dbReference>
<comment type="caution">
    <text evidence="3">The sequence shown here is derived from an EMBL/GenBank/DDBJ whole genome shotgun (WGS) entry which is preliminary data.</text>
</comment>
<dbReference type="AlphaFoldDB" id="A0A7J6MV26"/>